<evidence type="ECO:0000259" key="2">
    <source>
        <dbReference type="PROSITE" id="PS51059"/>
    </source>
</evidence>
<proteinExistence type="predicted"/>
<protein>
    <recommendedName>
        <fullName evidence="1">Poly [ADP-ribose] polymerase</fullName>
        <shortName evidence="1">PARP</shortName>
        <ecNumber evidence="1">2.4.2.-</ecNumber>
    </recommendedName>
</protein>
<dbReference type="GO" id="GO:1990404">
    <property type="term" value="F:NAD+-protein mono-ADP-ribosyltransferase activity"/>
    <property type="evidence" value="ECO:0007669"/>
    <property type="project" value="TreeGrafter"/>
</dbReference>
<dbReference type="GO" id="GO:0003950">
    <property type="term" value="F:NAD+ poly-ADP-ribosyltransferase activity"/>
    <property type="evidence" value="ECO:0007669"/>
    <property type="project" value="UniProtKB-UniRule"/>
</dbReference>
<dbReference type="InterPro" id="IPR051712">
    <property type="entry name" value="ARTD-AVP"/>
</dbReference>
<gene>
    <name evidence="3" type="ORF">EIP91_011895</name>
</gene>
<dbReference type="EMBL" id="RWJN01000084">
    <property type="protein sequence ID" value="TCD67833.1"/>
    <property type="molecule type" value="Genomic_DNA"/>
</dbReference>
<comment type="caution">
    <text evidence="3">The sequence shown here is derived from an EMBL/GenBank/DDBJ whole genome shotgun (WGS) entry which is preliminary data.</text>
</comment>
<evidence type="ECO:0000313" key="4">
    <source>
        <dbReference type="Proteomes" id="UP000292702"/>
    </source>
</evidence>
<keyword evidence="1" id="KW-0520">NAD</keyword>
<keyword evidence="1" id="KW-0328">Glycosyltransferase</keyword>
<dbReference type="STRING" id="92696.A0A4R0RLI3"/>
<sequence length="125" mass="13581">MSVRSATLSGPQSSFKVAKFKQRTNFGRFGAGIYTSATSSKANDYTCNAVPARTRVMLLNWVVMGKTIKMTEGDTTLTEPPTGYDSVVGEPGGDLNYDESIVYDNDAIRPAFLVVYIRKAQGQLA</sequence>
<dbReference type="EC" id="2.4.2.-" evidence="1"/>
<dbReference type="Proteomes" id="UP000292702">
    <property type="component" value="Unassembled WGS sequence"/>
</dbReference>
<reference evidence="3 4" key="1">
    <citation type="submission" date="2018-11" db="EMBL/GenBank/DDBJ databases">
        <title>Genome assembly of Steccherinum ochraceum LE-BIN_3174, the white-rot fungus of the Steccherinaceae family (The Residual Polyporoid clade, Polyporales, Basidiomycota).</title>
        <authorList>
            <person name="Fedorova T.V."/>
            <person name="Glazunova O.A."/>
            <person name="Landesman E.O."/>
            <person name="Moiseenko K.V."/>
            <person name="Psurtseva N.V."/>
            <person name="Savinova O.S."/>
            <person name="Shakhova N.V."/>
            <person name="Tyazhelova T.V."/>
            <person name="Vasina D.V."/>
        </authorList>
    </citation>
    <scope>NUCLEOTIDE SEQUENCE [LARGE SCALE GENOMIC DNA]</scope>
    <source>
        <strain evidence="3 4">LE-BIN_3174</strain>
    </source>
</reference>
<dbReference type="Gene3D" id="3.90.228.10">
    <property type="match status" value="1"/>
</dbReference>
<dbReference type="PANTHER" id="PTHR45740:SF2">
    <property type="entry name" value="POLY [ADP-RIBOSE] POLYMERASE"/>
    <property type="match status" value="1"/>
</dbReference>
<name>A0A4R0RLI3_9APHY</name>
<evidence type="ECO:0000256" key="1">
    <source>
        <dbReference type="RuleBase" id="RU362114"/>
    </source>
</evidence>
<dbReference type="OrthoDB" id="9514740at2759"/>
<feature type="domain" description="PARP catalytic" evidence="2">
    <location>
        <begin position="1"/>
        <end position="125"/>
    </location>
</feature>
<dbReference type="SUPFAM" id="SSF56399">
    <property type="entry name" value="ADP-ribosylation"/>
    <property type="match status" value="1"/>
</dbReference>
<dbReference type="AlphaFoldDB" id="A0A4R0RLI3"/>
<organism evidence="3 4">
    <name type="scientific">Steccherinum ochraceum</name>
    <dbReference type="NCBI Taxonomy" id="92696"/>
    <lineage>
        <taxon>Eukaryota</taxon>
        <taxon>Fungi</taxon>
        <taxon>Dikarya</taxon>
        <taxon>Basidiomycota</taxon>
        <taxon>Agaricomycotina</taxon>
        <taxon>Agaricomycetes</taxon>
        <taxon>Polyporales</taxon>
        <taxon>Steccherinaceae</taxon>
        <taxon>Steccherinum</taxon>
    </lineage>
</organism>
<dbReference type="InterPro" id="IPR012317">
    <property type="entry name" value="Poly(ADP-ribose)pol_cat_dom"/>
</dbReference>
<evidence type="ECO:0000313" key="3">
    <source>
        <dbReference type="EMBL" id="TCD67833.1"/>
    </source>
</evidence>
<dbReference type="GO" id="GO:0005634">
    <property type="term" value="C:nucleus"/>
    <property type="evidence" value="ECO:0007669"/>
    <property type="project" value="TreeGrafter"/>
</dbReference>
<accession>A0A4R0RLI3</accession>
<dbReference type="Pfam" id="PF00644">
    <property type="entry name" value="PARP"/>
    <property type="match status" value="1"/>
</dbReference>
<dbReference type="PROSITE" id="PS51059">
    <property type="entry name" value="PARP_CATALYTIC"/>
    <property type="match status" value="1"/>
</dbReference>
<keyword evidence="1" id="KW-0808">Transferase</keyword>
<keyword evidence="4" id="KW-1185">Reference proteome</keyword>
<dbReference type="PANTHER" id="PTHR45740">
    <property type="entry name" value="POLY [ADP-RIBOSE] POLYMERASE"/>
    <property type="match status" value="1"/>
</dbReference>